<evidence type="ECO:0000256" key="8">
    <source>
        <dbReference type="ARBA" id="ARBA00029605"/>
    </source>
</evidence>
<evidence type="ECO:0000256" key="6">
    <source>
        <dbReference type="ARBA" id="ARBA00023511"/>
    </source>
</evidence>
<keyword evidence="17" id="KW-1185">Reference proteome</keyword>
<dbReference type="GO" id="GO:0005737">
    <property type="term" value="C:cytoplasm"/>
    <property type="evidence" value="ECO:0007669"/>
    <property type="project" value="InterPro"/>
</dbReference>
<dbReference type="AlphaFoldDB" id="A0A7R9LDM5"/>
<dbReference type="SUPFAM" id="SSF52949">
    <property type="entry name" value="Macro domain-like"/>
    <property type="match status" value="1"/>
</dbReference>
<dbReference type="GO" id="GO:0006508">
    <property type="term" value="P:proteolysis"/>
    <property type="evidence" value="ECO:0007669"/>
    <property type="project" value="UniProtKB-KW"/>
</dbReference>
<comment type="catalytic activity">
    <reaction evidence="14">
        <text>L-cysteinylglycine + H2O = L-cysteine + glycine</text>
        <dbReference type="Rhea" id="RHEA:28783"/>
        <dbReference type="ChEBI" id="CHEBI:15377"/>
        <dbReference type="ChEBI" id="CHEBI:35235"/>
        <dbReference type="ChEBI" id="CHEBI:57305"/>
        <dbReference type="ChEBI" id="CHEBI:61694"/>
    </reaction>
    <physiologicalReaction direction="left-to-right" evidence="14">
        <dbReference type="Rhea" id="RHEA:28784"/>
    </physiologicalReaction>
</comment>
<dbReference type="GO" id="GO:0030145">
    <property type="term" value="F:manganese ion binding"/>
    <property type="evidence" value="ECO:0007669"/>
    <property type="project" value="InterPro"/>
</dbReference>
<dbReference type="GO" id="GO:0070006">
    <property type="term" value="F:metalloaminopeptidase activity"/>
    <property type="evidence" value="ECO:0007669"/>
    <property type="project" value="InterPro"/>
</dbReference>
<evidence type="ECO:0000256" key="3">
    <source>
        <dbReference type="ARBA" id="ARBA00022438"/>
    </source>
</evidence>
<dbReference type="PANTHER" id="PTHR11963">
    <property type="entry name" value="LEUCINE AMINOPEPTIDASE-RELATED"/>
    <property type="match status" value="1"/>
</dbReference>
<protein>
    <recommendedName>
        <fullName evidence="2">Cytosol aminopeptidase</fullName>
        <ecNumber evidence="7">3.4.13.23</ecNumber>
    </recommendedName>
    <alternativeName>
        <fullName evidence="10">Cysteinylglycine-S-conjugate dipeptidase</fullName>
    </alternativeName>
    <alternativeName>
        <fullName evidence="11">Leucine aminopeptidase 3</fullName>
    </alternativeName>
    <alternativeName>
        <fullName evidence="9">Proline aminopeptidase</fullName>
    </alternativeName>
    <alternativeName>
        <fullName evidence="8">Prolyl aminopeptidase</fullName>
    </alternativeName>
</protein>
<proteinExistence type="inferred from homology"/>
<evidence type="ECO:0000256" key="13">
    <source>
        <dbReference type="ARBA" id="ARBA00047881"/>
    </source>
</evidence>
<gene>
    <name evidence="16" type="ORF">ONB1V03_LOCUS1603</name>
</gene>
<dbReference type="PRINTS" id="PR00481">
    <property type="entry name" value="LAMNOPPTDASE"/>
</dbReference>
<dbReference type="Gene3D" id="3.40.630.10">
    <property type="entry name" value="Zn peptidases"/>
    <property type="match status" value="1"/>
</dbReference>
<dbReference type="PROSITE" id="PS00631">
    <property type="entry name" value="CYTOSOL_AP"/>
    <property type="match status" value="1"/>
</dbReference>
<evidence type="ECO:0000256" key="2">
    <source>
        <dbReference type="ARBA" id="ARBA00014190"/>
    </source>
</evidence>
<dbReference type="EMBL" id="OC915132">
    <property type="protein sequence ID" value="CAD7638802.1"/>
    <property type="molecule type" value="Genomic_DNA"/>
</dbReference>
<dbReference type="Proteomes" id="UP000728032">
    <property type="component" value="Unassembled WGS sequence"/>
</dbReference>
<dbReference type="OrthoDB" id="412814at2759"/>
<evidence type="ECO:0000313" key="16">
    <source>
        <dbReference type="EMBL" id="CAD7638802.1"/>
    </source>
</evidence>
<evidence type="ECO:0000256" key="12">
    <source>
        <dbReference type="ARBA" id="ARBA00045966"/>
    </source>
</evidence>
<dbReference type="EC" id="3.4.13.23" evidence="7"/>
<dbReference type="InterPro" id="IPR000819">
    <property type="entry name" value="Peptidase_M17_C"/>
</dbReference>
<dbReference type="CDD" id="cd00433">
    <property type="entry name" value="Peptidase_M17"/>
    <property type="match status" value="1"/>
</dbReference>
<dbReference type="InterPro" id="IPR011356">
    <property type="entry name" value="Leucine_aapep/pepB"/>
</dbReference>
<evidence type="ECO:0000256" key="10">
    <source>
        <dbReference type="ARBA" id="ARBA00030997"/>
    </source>
</evidence>
<dbReference type="InterPro" id="IPR043472">
    <property type="entry name" value="Macro_dom-like"/>
</dbReference>
<evidence type="ECO:0000256" key="7">
    <source>
        <dbReference type="ARBA" id="ARBA00023625"/>
    </source>
</evidence>
<evidence type="ECO:0000256" key="11">
    <source>
        <dbReference type="ARBA" id="ARBA00031564"/>
    </source>
</evidence>
<comment type="function">
    <text evidence="12">Cytosolic metallopeptidase that catalyzes the removal of unsubstituted N-terminal hydrophobic amino acids from various peptides. The presence of Zn(2+) ions is essential for the peptidase activity, and the association with other cofactors can modulate the substrate spectificity of the enzyme. For instance, in the presence of Mn(2+), it displays a specific Cys-Gly hydrolyzing activity of Cys-Gly-S-conjugates. Involved in the metabolism of glutathione and in the degradation of glutathione S-conjugates, which may play a role in the control of the cell redox status.</text>
</comment>
<evidence type="ECO:0000256" key="5">
    <source>
        <dbReference type="ARBA" id="ARBA00022801"/>
    </source>
</evidence>
<keyword evidence="3" id="KW-0031">Aminopeptidase</keyword>
<feature type="domain" description="Cytosol aminopeptidase" evidence="15">
    <location>
        <begin position="373"/>
        <end position="380"/>
    </location>
</feature>
<sequence length="532" mass="57826">MRFSLRVIQTLVELKSHQSLLLHRKYNHLFAFKAIHRTINTSVKTSSQMGKKAILLGVYERSDDKESYVFTENATKFDETIDGKLTNAINIIGPLKKSKCRVFYGLSPSHPVVAVVGLGPNNAGYNDAEELDEDRENIRTAIAVGARTLRDIGSIDEIDVDDCGDGVAAAEGSHLILYNYDELKGDSLKKPNIKLNHLNASKNSEAELKWNYGQSLAVGQNFTRKLMETPANLMTPTRFANIAVEQLTKLGVEVHVRDRAWAEAMKMGSFLSVTNGSEQPPVFLEVHYNNAPNTKPLVFVGKGITFDSGGISLKPSLNMDKMRADMGGAANVIGAIHTLAATKAAVNIIGNGTATKPGDVVFAMNGKSIQVDNTDAEGRLVLADALCYAHKFDPQLIVDMATLTGAMRVALGAAAVGVFSTTTKHWNLLQKCGVQTGDRVWRLPLFTHFTKQVTDSQLADLNNIGGAGSGGACIAAAFLKEFVTHPNWMHLDIAGVMDNKDEVPYLGKGMAGRPMRTLVYFAKALFSNELND</sequence>
<dbReference type="PANTHER" id="PTHR11963:SF23">
    <property type="entry name" value="CYTOSOL AMINOPEPTIDASE"/>
    <property type="match status" value="1"/>
</dbReference>
<evidence type="ECO:0000256" key="9">
    <source>
        <dbReference type="ARBA" id="ARBA00030930"/>
    </source>
</evidence>
<evidence type="ECO:0000256" key="1">
    <source>
        <dbReference type="ARBA" id="ARBA00009528"/>
    </source>
</evidence>
<dbReference type="InterPro" id="IPR008283">
    <property type="entry name" value="Peptidase_M17_N"/>
</dbReference>
<comment type="catalytic activity">
    <reaction evidence="13">
        <text>S-benzyl-L-cysteinylglycine + H2O = S-benzyl-L-cysteine + glycine</text>
        <dbReference type="Rhea" id="RHEA:62568"/>
        <dbReference type="ChEBI" id="CHEBI:15377"/>
        <dbReference type="ChEBI" id="CHEBI:57305"/>
        <dbReference type="ChEBI" id="CHEBI:145802"/>
        <dbReference type="ChEBI" id="CHEBI:145803"/>
    </reaction>
    <physiologicalReaction direction="left-to-right" evidence="13">
        <dbReference type="Rhea" id="RHEA:62569"/>
    </physiologicalReaction>
</comment>
<reference evidence="16" key="1">
    <citation type="submission" date="2020-11" db="EMBL/GenBank/DDBJ databases">
        <authorList>
            <person name="Tran Van P."/>
        </authorList>
    </citation>
    <scope>NUCLEOTIDE SEQUENCE</scope>
</reference>
<comment type="catalytic activity">
    <reaction evidence="6">
        <text>an S-substituted L-cysteinylglycine + H2O = an S-substituted L-cysteine + glycine</text>
        <dbReference type="Rhea" id="RHEA:60444"/>
        <dbReference type="ChEBI" id="CHEBI:15377"/>
        <dbReference type="ChEBI" id="CHEBI:57305"/>
        <dbReference type="ChEBI" id="CHEBI:58717"/>
        <dbReference type="ChEBI" id="CHEBI:143103"/>
        <dbReference type="EC" id="3.4.13.23"/>
    </reaction>
    <physiologicalReaction direction="left-to-right" evidence="6">
        <dbReference type="Rhea" id="RHEA:60445"/>
    </physiologicalReaction>
</comment>
<organism evidence="16">
    <name type="scientific">Oppiella nova</name>
    <dbReference type="NCBI Taxonomy" id="334625"/>
    <lineage>
        <taxon>Eukaryota</taxon>
        <taxon>Metazoa</taxon>
        <taxon>Ecdysozoa</taxon>
        <taxon>Arthropoda</taxon>
        <taxon>Chelicerata</taxon>
        <taxon>Arachnida</taxon>
        <taxon>Acari</taxon>
        <taxon>Acariformes</taxon>
        <taxon>Sarcoptiformes</taxon>
        <taxon>Oribatida</taxon>
        <taxon>Brachypylina</taxon>
        <taxon>Oppioidea</taxon>
        <taxon>Oppiidae</taxon>
        <taxon>Oppiella</taxon>
    </lineage>
</organism>
<evidence type="ECO:0000313" key="17">
    <source>
        <dbReference type="Proteomes" id="UP000728032"/>
    </source>
</evidence>
<accession>A0A7R9LDM5</accession>
<dbReference type="Pfam" id="PF00883">
    <property type="entry name" value="Peptidase_M17"/>
    <property type="match status" value="1"/>
</dbReference>
<comment type="similarity">
    <text evidence="1">Belongs to the peptidase M17 family.</text>
</comment>
<dbReference type="SUPFAM" id="SSF53187">
    <property type="entry name" value="Zn-dependent exopeptidases"/>
    <property type="match status" value="1"/>
</dbReference>
<name>A0A7R9LDM5_9ACAR</name>
<dbReference type="Pfam" id="PF02789">
    <property type="entry name" value="Peptidase_M17_N"/>
    <property type="match status" value="1"/>
</dbReference>
<dbReference type="EMBL" id="CAJPVJ010000307">
    <property type="protein sequence ID" value="CAG2162002.1"/>
    <property type="molecule type" value="Genomic_DNA"/>
</dbReference>
<evidence type="ECO:0000256" key="4">
    <source>
        <dbReference type="ARBA" id="ARBA00022670"/>
    </source>
</evidence>
<keyword evidence="4" id="KW-0645">Protease</keyword>
<dbReference type="Gene3D" id="3.40.220.10">
    <property type="entry name" value="Leucine Aminopeptidase, subunit E, domain 1"/>
    <property type="match status" value="1"/>
</dbReference>
<evidence type="ECO:0000259" key="15">
    <source>
        <dbReference type="PROSITE" id="PS00631"/>
    </source>
</evidence>
<keyword evidence="5" id="KW-0378">Hydrolase</keyword>
<evidence type="ECO:0000256" key="14">
    <source>
        <dbReference type="ARBA" id="ARBA00049107"/>
    </source>
</evidence>